<organism evidence="1 2">
    <name type="scientific">Rickenella mellea</name>
    <dbReference type="NCBI Taxonomy" id="50990"/>
    <lineage>
        <taxon>Eukaryota</taxon>
        <taxon>Fungi</taxon>
        <taxon>Dikarya</taxon>
        <taxon>Basidiomycota</taxon>
        <taxon>Agaricomycotina</taxon>
        <taxon>Agaricomycetes</taxon>
        <taxon>Hymenochaetales</taxon>
        <taxon>Rickenellaceae</taxon>
        <taxon>Rickenella</taxon>
    </lineage>
</organism>
<name>A0A4Y7PEJ8_9AGAM</name>
<sequence>MQREYLNAIQLTRKNGPTTIEDNPEALFFAEFEAEETSSWRDYQRSVTTASDPGSSIHPNPNARMLADSSRLHTSMTKARMKECHPSPYPEIDSNGVGPQTQVMVLLPVSEWMAAIFHWLANLALGFRPNPGFRYLTMEWTLSPTTRLVTFQEDILYARRQCSQQFLVMILAMVEGPNFGTINLKQGIQWLSAATQHWRSWCGEVRLCTTRHRWTRSPTDRTRKIARRVDSFCWTCAIRSGRRSQEATFHGCVVLELEKRNLTPPIPIQIPIGDPCWSIQDTSSTQPAQLIPVSQIYSHGHPRLATLVVVSDVRTTVLLEAFLKPNFRISDGMLDAGTEKGGKANSFSLAITFKL</sequence>
<dbReference type="AlphaFoldDB" id="A0A4Y7PEJ8"/>
<dbReference type="EMBL" id="ML170467">
    <property type="protein sequence ID" value="TDL13773.1"/>
    <property type="molecule type" value="Genomic_DNA"/>
</dbReference>
<accession>A0A4Y7PEJ8</accession>
<keyword evidence="2" id="KW-1185">Reference proteome</keyword>
<evidence type="ECO:0000313" key="1">
    <source>
        <dbReference type="EMBL" id="TDL13773.1"/>
    </source>
</evidence>
<protein>
    <submittedName>
        <fullName evidence="1">Uncharacterized protein</fullName>
    </submittedName>
</protein>
<dbReference type="Proteomes" id="UP000294933">
    <property type="component" value="Unassembled WGS sequence"/>
</dbReference>
<gene>
    <name evidence="1" type="ORF">BD410DRAFT_810268</name>
</gene>
<proteinExistence type="predicted"/>
<dbReference type="VEuPathDB" id="FungiDB:BD410DRAFT_810268"/>
<reference evidence="1 2" key="1">
    <citation type="submission" date="2018-06" db="EMBL/GenBank/DDBJ databases">
        <title>A transcriptomic atlas of mushroom development highlights an independent origin of complex multicellularity.</title>
        <authorList>
            <consortium name="DOE Joint Genome Institute"/>
            <person name="Krizsan K."/>
            <person name="Almasi E."/>
            <person name="Merenyi Z."/>
            <person name="Sahu N."/>
            <person name="Viragh M."/>
            <person name="Koszo T."/>
            <person name="Mondo S."/>
            <person name="Kiss B."/>
            <person name="Balint B."/>
            <person name="Kues U."/>
            <person name="Barry K."/>
            <person name="Hegedus J.C."/>
            <person name="Henrissat B."/>
            <person name="Johnson J."/>
            <person name="Lipzen A."/>
            <person name="Ohm R."/>
            <person name="Nagy I."/>
            <person name="Pangilinan J."/>
            <person name="Yan J."/>
            <person name="Xiong Y."/>
            <person name="Grigoriev I.V."/>
            <person name="Hibbett D.S."/>
            <person name="Nagy L.G."/>
        </authorList>
    </citation>
    <scope>NUCLEOTIDE SEQUENCE [LARGE SCALE GENOMIC DNA]</scope>
    <source>
        <strain evidence="1 2">SZMC22713</strain>
    </source>
</reference>
<evidence type="ECO:0000313" key="2">
    <source>
        <dbReference type="Proteomes" id="UP000294933"/>
    </source>
</evidence>